<dbReference type="Gene3D" id="3.40.50.1820">
    <property type="entry name" value="alpha/beta hydrolase"/>
    <property type="match status" value="1"/>
</dbReference>
<organism evidence="11 12">
    <name type="scientific">Glarea lozoyensis (strain ATCC 20868 / MF5171)</name>
    <dbReference type="NCBI Taxonomy" id="1116229"/>
    <lineage>
        <taxon>Eukaryota</taxon>
        <taxon>Fungi</taxon>
        <taxon>Dikarya</taxon>
        <taxon>Ascomycota</taxon>
        <taxon>Pezizomycotina</taxon>
        <taxon>Leotiomycetes</taxon>
        <taxon>Helotiales</taxon>
        <taxon>Helotiaceae</taxon>
        <taxon>Glarea</taxon>
    </lineage>
</organism>
<keyword evidence="3" id="KW-0624">Polysaccharide degradation</keyword>
<dbReference type="HOGENOM" id="CLU_014819_1_1_1"/>
<evidence type="ECO:0000256" key="2">
    <source>
        <dbReference type="ARBA" id="ARBA00022487"/>
    </source>
</evidence>
<keyword evidence="3" id="KW-0119">Carbohydrate metabolism</keyword>
<dbReference type="EMBL" id="KE145364">
    <property type="protein sequence ID" value="EPE30331.1"/>
    <property type="molecule type" value="Genomic_DNA"/>
</dbReference>
<dbReference type="GO" id="GO:0045493">
    <property type="term" value="P:xylan catabolic process"/>
    <property type="evidence" value="ECO:0007669"/>
    <property type="project" value="UniProtKB-KW"/>
</dbReference>
<dbReference type="eggNOG" id="ENOG502SKAJ">
    <property type="taxonomic scope" value="Eukaryota"/>
</dbReference>
<evidence type="ECO:0000313" key="12">
    <source>
        <dbReference type="Proteomes" id="UP000016922"/>
    </source>
</evidence>
<dbReference type="PANTHER" id="PTHR33938">
    <property type="entry name" value="FERULOYL ESTERASE B-RELATED"/>
    <property type="match status" value="1"/>
</dbReference>
<dbReference type="OMA" id="IHNSIAM"/>
<keyword evidence="5 10" id="KW-0732">Signal</keyword>
<dbReference type="InterPro" id="IPR029058">
    <property type="entry name" value="AB_hydrolase_fold"/>
</dbReference>
<keyword evidence="6 10" id="KW-0378">Hydrolase</keyword>
<dbReference type="AlphaFoldDB" id="S3DEF0"/>
<dbReference type="EC" id="3.1.1.-" evidence="10"/>
<dbReference type="SUPFAM" id="SSF53474">
    <property type="entry name" value="alpha/beta-Hydrolases"/>
    <property type="match status" value="1"/>
</dbReference>
<evidence type="ECO:0000256" key="3">
    <source>
        <dbReference type="ARBA" id="ARBA00022651"/>
    </source>
</evidence>
<dbReference type="KEGG" id="glz:GLAREA_13054"/>
<name>S3DEF0_GLAL2</name>
<evidence type="ECO:0000256" key="4">
    <source>
        <dbReference type="ARBA" id="ARBA00022723"/>
    </source>
</evidence>
<dbReference type="GO" id="GO:0030600">
    <property type="term" value="F:feruloyl esterase activity"/>
    <property type="evidence" value="ECO:0007669"/>
    <property type="project" value="UniProtKB-EC"/>
</dbReference>
<reference evidence="11 12" key="1">
    <citation type="journal article" date="2013" name="BMC Genomics">
        <title>Genomics-driven discovery of the pneumocandin biosynthetic gene cluster in the fungus Glarea lozoyensis.</title>
        <authorList>
            <person name="Chen L."/>
            <person name="Yue Q."/>
            <person name="Zhang X."/>
            <person name="Xiang M."/>
            <person name="Wang C."/>
            <person name="Li S."/>
            <person name="Che Y."/>
            <person name="Ortiz-Lopez F.J."/>
            <person name="Bills G.F."/>
            <person name="Liu X."/>
            <person name="An Z."/>
        </authorList>
    </citation>
    <scope>NUCLEOTIDE SEQUENCE [LARGE SCALE GENOMIC DNA]</scope>
    <source>
        <strain evidence="12">ATCC 20868 / MF5171</strain>
    </source>
</reference>
<dbReference type="RefSeq" id="XP_008082724.1">
    <property type="nucleotide sequence ID" value="XM_008084533.1"/>
</dbReference>
<evidence type="ECO:0000256" key="7">
    <source>
        <dbReference type="ARBA" id="ARBA00022837"/>
    </source>
</evidence>
<feature type="chain" id="PRO_5005146308" description="Carboxylic ester hydrolase" evidence="10">
    <location>
        <begin position="21"/>
        <end position="537"/>
    </location>
</feature>
<keyword evidence="8" id="KW-1015">Disulfide bond</keyword>
<keyword evidence="7" id="KW-0106">Calcium</keyword>
<evidence type="ECO:0000256" key="1">
    <source>
        <dbReference type="ARBA" id="ARBA00006249"/>
    </source>
</evidence>
<proteinExistence type="inferred from homology"/>
<dbReference type="GO" id="GO:0046872">
    <property type="term" value="F:metal ion binding"/>
    <property type="evidence" value="ECO:0007669"/>
    <property type="project" value="UniProtKB-KW"/>
</dbReference>
<dbReference type="OrthoDB" id="3039123at2759"/>
<sequence length="537" mass="57828">MSTLLRISLAAVASCALVAARSSVFPDCSGIAHASFSAAFPATFLNVTYYDTGTLNVSGIVNEVSFCEFLVSIRYGKNVSMGAGRSNSLQFALWLPELKYPSRLMALGNGGEAGVINYDDMMDDLNSGLNFAVAAGNAGHLFSDNDAGVGTSLGAPGVYQPYFHDEDQVKAWLHDAISIFTPAAKSLMESYYGYRPRHSYFRSCSTGGAQAFSLAEFHPDLFDGIIAGCPANWFTHLSLAFLWGQQQTKTDATTLPAPVLDFIQASVIKECDLIDGVADNLIENPLACPFNISSLACTAAHHAENITCLTPSQLSAAKALYQGPVRSDSLSTSIFPGYALGSEGGWSLPQVQGAMSNAITIPILQNLVYRNLSYDPSTFNWASDVDFLDSRVGPLIDAVTTNFTSFRKSGKKMIVYAGWADPMISPMWSMQHVEAITKATMGSQTTIAENDFIKLVMVPGGGHCGAQVAKYPYVPAQYGFSSAIVDWVENKTEPVEGIKSWGPTNGENRTRRLCTWPLVAKFKAGGDVDDWESYTCG</sequence>
<feature type="signal peptide" evidence="10">
    <location>
        <begin position="1"/>
        <end position="20"/>
    </location>
</feature>
<evidence type="ECO:0000256" key="5">
    <source>
        <dbReference type="ARBA" id="ARBA00022729"/>
    </source>
</evidence>
<keyword evidence="3" id="KW-0858">Xylan degradation</keyword>
<dbReference type="InterPro" id="IPR011118">
    <property type="entry name" value="Tannase/feruloyl_esterase"/>
</dbReference>
<evidence type="ECO:0000256" key="10">
    <source>
        <dbReference type="RuleBase" id="RU361238"/>
    </source>
</evidence>
<gene>
    <name evidence="11" type="ORF">GLAREA_13054</name>
</gene>
<evidence type="ECO:0000313" key="11">
    <source>
        <dbReference type="EMBL" id="EPE30331.1"/>
    </source>
</evidence>
<comment type="catalytic activity">
    <reaction evidence="9">
        <text>feruloyl-polysaccharide + H2O = ferulate + polysaccharide.</text>
        <dbReference type="EC" id="3.1.1.73"/>
    </reaction>
</comment>
<evidence type="ECO:0000256" key="9">
    <source>
        <dbReference type="ARBA" id="ARBA00034075"/>
    </source>
</evidence>
<evidence type="ECO:0000256" key="6">
    <source>
        <dbReference type="ARBA" id="ARBA00022801"/>
    </source>
</evidence>
<protein>
    <recommendedName>
        <fullName evidence="10">Carboxylic ester hydrolase</fullName>
        <ecNumber evidence="10">3.1.1.-</ecNumber>
    </recommendedName>
</protein>
<evidence type="ECO:0000256" key="8">
    <source>
        <dbReference type="ARBA" id="ARBA00023157"/>
    </source>
</evidence>
<dbReference type="Proteomes" id="UP000016922">
    <property type="component" value="Unassembled WGS sequence"/>
</dbReference>
<dbReference type="PANTHER" id="PTHR33938:SF15">
    <property type="entry name" value="FERULOYL ESTERASE B-RELATED"/>
    <property type="match status" value="1"/>
</dbReference>
<dbReference type="Pfam" id="PF07519">
    <property type="entry name" value="Tannase"/>
    <property type="match status" value="1"/>
</dbReference>
<accession>S3DEF0</accession>
<dbReference type="GeneID" id="19472094"/>
<keyword evidence="4" id="KW-0479">Metal-binding</keyword>
<keyword evidence="2" id="KW-0719">Serine esterase</keyword>
<keyword evidence="12" id="KW-1185">Reference proteome</keyword>
<comment type="similarity">
    <text evidence="1 10">Belongs to the tannase family.</text>
</comment>